<dbReference type="SUPFAM" id="SSF100950">
    <property type="entry name" value="NagB/RpiA/CoA transferase-like"/>
    <property type="match status" value="1"/>
</dbReference>
<sequence length="263" mass="27293">MTNALSPQDRAKYLASRAALADVTDGMKLGLGTGSTAAWLVKLVAEKCRIHGISVTCVPTSEATGALAQSLGLPLATLEETGTLDLTIDGTDEFDPALNLIKGGGAAHLREKIVALSSRRMVVITDATKESPQLGSFPLPLEVLDFGMSATVGHIRRALASQGLGDAKIEQRMKNGAPVRTDEGNAVLDAHLGAIPDPAALASALDGVTGLVEHGLFIGIAGKICFADLEGNALTIDKDGTRQQVVFNDGIDEDAFLARAQKG</sequence>
<dbReference type="GO" id="GO:0009052">
    <property type="term" value="P:pentose-phosphate shunt, non-oxidative branch"/>
    <property type="evidence" value="ECO:0007669"/>
    <property type="project" value="UniProtKB-UniRule"/>
</dbReference>
<dbReference type="HAMAP" id="MF_00170">
    <property type="entry name" value="Rib_5P_isom_A"/>
    <property type="match status" value="1"/>
</dbReference>
<dbReference type="NCBIfam" id="TIGR00021">
    <property type="entry name" value="rpiA"/>
    <property type="match status" value="1"/>
</dbReference>
<dbReference type="EMBL" id="JACIJS010000006">
    <property type="protein sequence ID" value="MBB5516118.1"/>
    <property type="molecule type" value="Genomic_DNA"/>
</dbReference>
<dbReference type="Gene3D" id="3.30.70.260">
    <property type="match status" value="1"/>
</dbReference>
<feature type="active site" description="Proton acceptor" evidence="3">
    <location>
        <position position="111"/>
    </location>
</feature>
<feature type="binding site" evidence="3">
    <location>
        <begin position="102"/>
        <end position="105"/>
    </location>
    <ligand>
        <name>substrate</name>
    </ligand>
</feature>
<dbReference type="UniPathway" id="UPA00115">
    <property type="reaction ID" value="UER00412"/>
</dbReference>
<dbReference type="SUPFAM" id="SSF75445">
    <property type="entry name" value="D-ribose-5-phosphate isomerase (RpiA), lid domain"/>
    <property type="match status" value="1"/>
</dbReference>
<dbReference type="InterPro" id="IPR020672">
    <property type="entry name" value="Ribose5P_isomerase_typA_subgr"/>
</dbReference>
<dbReference type="PANTHER" id="PTHR11934:SF0">
    <property type="entry name" value="RIBOSE-5-PHOSPHATE ISOMERASE"/>
    <property type="match status" value="1"/>
</dbReference>
<evidence type="ECO:0000313" key="4">
    <source>
        <dbReference type="EMBL" id="MBB5516118.1"/>
    </source>
</evidence>
<evidence type="ECO:0000256" key="3">
    <source>
        <dbReference type="HAMAP-Rule" id="MF_00170"/>
    </source>
</evidence>
<dbReference type="RefSeq" id="WP_184011437.1">
    <property type="nucleotide sequence ID" value="NZ_JACIJS010000006.1"/>
</dbReference>
<dbReference type="GO" id="GO:0005829">
    <property type="term" value="C:cytosol"/>
    <property type="evidence" value="ECO:0007669"/>
    <property type="project" value="TreeGrafter"/>
</dbReference>
<comment type="similarity">
    <text evidence="3">Belongs to the ribose 5-phosphate isomerase family.</text>
</comment>
<gene>
    <name evidence="3" type="primary">rpiA</name>
    <name evidence="4" type="ORF">FHS89_002144</name>
</gene>
<dbReference type="EC" id="5.3.1.6" evidence="3"/>
<dbReference type="FunFam" id="3.40.50.1360:FF:000001">
    <property type="entry name" value="Ribose-5-phosphate isomerase A"/>
    <property type="match status" value="1"/>
</dbReference>
<accession>A0A840WM07</accession>
<dbReference type="InterPro" id="IPR004788">
    <property type="entry name" value="Ribose5P_isomerase_type_A"/>
</dbReference>
<organism evidence="4 5">
    <name type="scientific">Rubricella aquisinus</name>
    <dbReference type="NCBI Taxonomy" id="2028108"/>
    <lineage>
        <taxon>Bacteria</taxon>
        <taxon>Pseudomonadati</taxon>
        <taxon>Pseudomonadota</taxon>
        <taxon>Alphaproteobacteria</taxon>
        <taxon>Rhodobacterales</taxon>
        <taxon>Paracoccaceae</taxon>
        <taxon>Rubricella</taxon>
    </lineage>
</organism>
<dbReference type="Gene3D" id="3.40.50.1360">
    <property type="match status" value="1"/>
</dbReference>
<evidence type="ECO:0000313" key="5">
    <source>
        <dbReference type="Proteomes" id="UP000553766"/>
    </source>
</evidence>
<dbReference type="Pfam" id="PF06026">
    <property type="entry name" value="Rib_5-P_isom_A"/>
    <property type="match status" value="1"/>
</dbReference>
<comment type="catalytic activity">
    <reaction evidence="1 3">
        <text>aldehydo-D-ribose 5-phosphate = D-ribulose 5-phosphate</text>
        <dbReference type="Rhea" id="RHEA:14657"/>
        <dbReference type="ChEBI" id="CHEBI:58121"/>
        <dbReference type="ChEBI" id="CHEBI:58273"/>
        <dbReference type="EC" id="5.3.1.6"/>
    </reaction>
</comment>
<dbReference type="InterPro" id="IPR037171">
    <property type="entry name" value="NagB/RpiA_transferase-like"/>
</dbReference>
<protein>
    <recommendedName>
        <fullName evidence="3">Ribose-5-phosphate isomerase A</fullName>
        <ecNumber evidence="3">5.3.1.6</ecNumber>
    </recommendedName>
    <alternativeName>
        <fullName evidence="3">Phosphoriboisomerase A</fullName>
        <shortName evidence="3">PRI</shortName>
    </alternativeName>
</protein>
<dbReference type="AlphaFoldDB" id="A0A840WM07"/>
<dbReference type="NCBIfam" id="NF001924">
    <property type="entry name" value="PRK00702.1"/>
    <property type="match status" value="1"/>
</dbReference>
<feature type="binding site" evidence="3">
    <location>
        <begin position="33"/>
        <end position="36"/>
    </location>
    <ligand>
        <name>substrate</name>
    </ligand>
</feature>
<keyword evidence="5" id="KW-1185">Reference proteome</keyword>
<comment type="caution">
    <text evidence="4">The sequence shown here is derived from an EMBL/GenBank/DDBJ whole genome shotgun (WGS) entry which is preliminary data.</text>
</comment>
<reference evidence="4 5" key="1">
    <citation type="submission" date="2020-08" db="EMBL/GenBank/DDBJ databases">
        <title>Genomic Encyclopedia of Type Strains, Phase IV (KMG-IV): sequencing the most valuable type-strain genomes for metagenomic binning, comparative biology and taxonomic classification.</title>
        <authorList>
            <person name="Goeker M."/>
        </authorList>
    </citation>
    <scope>NUCLEOTIDE SEQUENCE [LARGE SCALE GENOMIC DNA]</scope>
    <source>
        <strain evidence="4 5">DSM 103377</strain>
    </source>
</reference>
<comment type="pathway">
    <text evidence="3">Carbohydrate degradation; pentose phosphate pathway; D-ribose 5-phosphate from D-ribulose 5-phosphate (non-oxidative stage): step 1/1.</text>
</comment>
<feature type="binding site" evidence="3">
    <location>
        <position position="129"/>
    </location>
    <ligand>
        <name>substrate</name>
    </ligand>
</feature>
<comment type="subunit">
    <text evidence="3">Homodimer.</text>
</comment>
<name>A0A840WM07_9RHOB</name>
<proteinExistence type="inferred from homology"/>
<dbReference type="GO" id="GO:0006014">
    <property type="term" value="P:D-ribose metabolic process"/>
    <property type="evidence" value="ECO:0007669"/>
    <property type="project" value="TreeGrafter"/>
</dbReference>
<dbReference type="PANTHER" id="PTHR11934">
    <property type="entry name" value="RIBOSE-5-PHOSPHATE ISOMERASE"/>
    <property type="match status" value="1"/>
</dbReference>
<comment type="function">
    <text evidence="3">Catalyzes the reversible conversion of ribose-5-phosphate to ribulose 5-phosphate.</text>
</comment>
<evidence type="ECO:0000256" key="1">
    <source>
        <dbReference type="ARBA" id="ARBA00001713"/>
    </source>
</evidence>
<dbReference type="GO" id="GO:0004751">
    <property type="term" value="F:ribose-5-phosphate isomerase activity"/>
    <property type="evidence" value="ECO:0007669"/>
    <property type="project" value="UniProtKB-UniRule"/>
</dbReference>
<evidence type="ECO:0000256" key="2">
    <source>
        <dbReference type="ARBA" id="ARBA00023235"/>
    </source>
</evidence>
<keyword evidence="2 3" id="KW-0413">Isomerase</keyword>
<dbReference type="CDD" id="cd01398">
    <property type="entry name" value="RPI_A"/>
    <property type="match status" value="1"/>
</dbReference>
<dbReference type="Proteomes" id="UP000553766">
    <property type="component" value="Unassembled WGS sequence"/>
</dbReference>
<feature type="binding site" evidence="3">
    <location>
        <begin position="89"/>
        <end position="92"/>
    </location>
    <ligand>
        <name>substrate</name>
    </ligand>
</feature>